<accession>A0A6J6EX51</accession>
<proteinExistence type="predicted"/>
<reference evidence="2" key="1">
    <citation type="submission" date="2020-05" db="EMBL/GenBank/DDBJ databases">
        <authorList>
            <person name="Chiriac C."/>
            <person name="Salcher M."/>
            <person name="Ghai R."/>
            <person name="Kavagutti S V."/>
        </authorList>
    </citation>
    <scope>NUCLEOTIDE SEQUENCE</scope>
</reference>
<name>A0A6J6EX51_9ZZZZ</name>
<organism evidence="2">
    <name type="scientific">freshwater metagenome</name>
    <dbReference type="NCBI Taxonomy" id="449393"/>
    <lineage>
        <taxon>unclassified sequences</taxon>
        <taxon>metagenomes</taxon>
        <taxon>ecological metagenomes</taxon>
    </lineage>
</organism>
<dbReference type="InterPro" id="IPR010121">
    <property type="entry name" value="Pyruvate_phosphate_dikinase"/>
</dbReference>
<dbReference type="Pfam" id="PF02896">
    <property type="entry name" value="PEP-utilizers_C"/>
    <property type="match status" value="1"/>
</dbReference>
<protein>
    <submittedName>
        <fullName evidence="2">Unannotated protein</fullName>
    </submittedName>
</protein>
<dbReference type="SUPFAM" id="SSF51621">
    <property type="entry name" value="Phosphoenolpyruvate/pyruvate domain"/>
    <property type="match status" value="1"/>
</dbReference>
<dbReference type="PANTHER" id="PTHR22931:SF9">
    <property type="entry name" value="PYRUVATE, PHOSPHATE DIKINASE 1, CHLOROPLASTIC"/>
    <property type="match status" value="1"/>
</dbReference>
<dbReference type="EMBL" id="CAEZTS010000086">
    <property type="protein sequence ID" value="CAB4581200.1"/>
    <property type="molecule type" value="Genomic_DNA"/>
</dbReference>
<evidence type="ECO:0000259" key="1">
    <source>
        <dbReference type="Pfam" id="PF02896"/>
    </source>
</evidence>
<evidence type="ECO:0000313" key="2">
    <source>
        <dbReference type="EMBL" id="CAB4581200.1"/>
    </source>
</evidence>
<dbReference type="InterPro" id="IPR000121">
    <property type="entry name" value="PEP_util_C"/>
</dbReference>
<dbReference type="PROSITE" id="PS00742">
    <property type="entry name" value="PEP_ENZYMES_2"/>
    <property type="match status" value="1"/>
</dbReference>
<dbReference type="InterPro" id="IPR015813">
    <property type="entry name" value="Pyrv/PenolPyrv_kinase-like_dom"/>
</dbReference>
<gene>
    <name evidence="2" type="ORF">UFOPK1722_01052</name>
</gene>
<dbReference type="GO" id="GO:0050242">
    <property type="term" value="F:pyruvate, phosphate dikinase activity"/>
    <property type="evidence" value="ECO:0007669"/>
    <property type="project" value="InterPro"/>
</dbReference>
<dbReference type="Gene3D" id="3.20.20.60">
    <property type="entry name" value="Phosphoenolpyruvate-binding domains"/>
    <property type="match status" value="1"/>
</dbReference>
<dbReference type="AlphaFoldDB" id="A0A6J6EX51"/>
<feature type="domain" description="PEP-utilising enzyme C-terminal" evidence="1">
    <location>
        <begin position="1"/>
        <end position="270"/>
    </location>
</feature>
<sequence>MDGLPVTVRLLDPPLHEFLPRVDELEIKKATTGLTAEETTLLGAAHEWAEFNPMLGTRGVRLGVVKPGLYAMQVRALMEAAAECASNGGEPVVEVMIPLTVTREELALARSWVVQGIADAVDGSSRASGKKSGKRPRVSIGTMIETPRAALRADELGEEADFFSFGTNDLTQMTFGFSRDDVESRMMPAYLEKGLLQRNPFETIDETGVGELVEIASRRGRTVKPGIKLGVCGEHGGDPESIDFFHRVGLDYVSCSPYRVPIARLAAAHAVIAAAGGKKKKNETK</sequence>
<dbReference type="PANTHER" id="PTHR22931">
    <property type="entry name" value="PHOSPHOENOLPYRUVATE DIKINASE-RELATED"/>
    <property type="match status" value="1"/>
</dbReference>
<dbReference type="InterPro" id="IPR023151">
    <property type="entry name" value="PEP_util_CS"/>
</dbReference>
<dbReference type="InterPro" id="IPR040442">
    <property type="entry name" value="Pyrv_kinase-like_dom_sf"/>
</dbReference>